<dbReference type="InterPro" id="IPR005801">
    <property type="entry name" value="ADC_synthase"/>
</dbReference>
<evidence type="ECO:0000256" key="1">
    <source>
        <dbReference type="ARBA" id="ARBA00012266"/>
    </source>
</evidence>
<dbReference type="SUPFAM" id="SSF52317">
    <property type="entry name" value="Class I glutamine amidotransferase-like"/>
    <property type="match status" value="1"/>
</dbReference>
<dbReference type="PRINTS" id="PR00096">
    <property type="entry name" value="GATASE"/>
</dbReference>
<proteinExistence type="predicted"/>
<sequence>MSGGGTGNADLLGSILAAPPPAFALLYRPETSCPEVVDVLVGEVSTPEVLAALPLPPRDRRTGRAGHDVLAVIPYRQLTERALPCNDDGAPLIAMTVTAQETVALADLLGRIPDWGIRVANGRFDVSDEAYAAAVERIIAEEIGQGEGANFVLGRSYLAEIADYTPHSALTLFRRLLEQESGASWTFVVHAAGRTFVGATPERHISLRGGVAVMNPISGTYRYPPSGPDLAEVMLFLSDRKEADELYMVVDEELKMMARICNSGIRVDGPRLKEMARLAHTEYYIKGHTGRDPREILRETMFAPTVTGSPLESAFRVISRHEPRGRGYYSGALALIGHDERGDRTLDSAILIRTAEIAPDGRMRIGVGATLVRHSDPAAEAAETRAKAAGLLAALETARPTRLADHPAVRTALDERNMHLSSFWLDGNAESTPVPELAGLCALVIDAEDAFTSMLAHQLRSIGLAVTVRRFDEPYSFDEHHLIVMGPGPGDPRDSSHPKIARLEAAIRTLLAERRPFLAVCLSHQVLSRTLGFALHRRAVPNQGVQHRIDLFGHRERVGFYNSFAAVSSEDKVECEGTGTVEVSRDAETGEIHALRGPGFASLQFHAESVLTHDGVRLLARTVREILGR</sequence>
<dbReference type="SUPFAM" id="SSF56322">
    <property type="entry name" value="ADC synthase"/>
    <property type="match status" value="1"/>
</dbReference>
<evidence type="ECO:0000256" key="2">
    <source>
        <dbReference type="ARBA" id="ARBA00022962"/>
    </source>
</evidence>
<evidence type="ECO:0000313" key="7">
    <source>
        <dbReference type="EMBL" id="UPT22068.1"/>
    </source>
</evidence>
<dbReference type="InterPro" id="IPR019999">
    <property type="entry name" value="Anth_synth_I-like"/>
</dbReference>
<dbReference type="Gene3D" id="3.40.50.880">
    <property type="match status" value="1"/>
</dbReference>
<feature type="domain" description="Chorismate-utilising enzyme C-terminal" evidence="6">
    <location>
        <begin position="128"/>
        <end position="387"/>
    </location>
</feature>
<dbReference type="RefSeq" id="WP_248590551.1">
    <property type="nucleotide sequence ID" value="NZ_BAABEB010000005.1"/>
</dbReference>
<accession>A0ABY4L722</accession>
<keyword evidence="8" id="KW-1185">Reference proteome</keyword>
<evidence type="ECO:0000256" key="3">
    <source>
        <dbReference type="ARBA" id="ARBA00023239"/>
    </source>
</evidence>
<evidence type="ECO:0000259" key="6">
    <source>
        <dbReference type="Pfam" id="PF00425"/>
    </source>
</evidence>
<dbReference type="InterPro" id="IPR017926">
    <property type="entry name" value="GATASE"/>
</dbReference>
<keyword evidence="2" id="KW-0315">Glutamine amidotransferase</keyword>
<dbReference type="InterPro" id="IPR015890">
    <property type="entry name" value="Chorismate_C"/>
</dbReference>
<protein>
    <recommendedName>
        <fullName evidence="1">anthranilate synthase</fullName>
        <ecNumber evidence="1">4.1.3.27</ecNumber>
    </recommendedName>
</protein>
<evidence type="ECO:0000259" key="5">
    <source>
        <dbReference type="Pfam" id="PF00117"/>
    </source>
</evidence>
<dbReference type="PROSITE" id="PS51273">
    <property type="entry name" value="GATASE_TYPE_1"/>
    <property type="match status" value="1"/>
</dbReference>
<dbReference type="PANTHER" id="PTHR11236:SF49">
    <property type="entry name" value="ANTHRANILATE SYNTHASE COMPONENT 1"/>
    <property type="match status" value="1"/>
</dbReference>
<dbReference type="EMBL" id="CP051627">
    <property type="protein sequence ID" value="UPT22068.1"/>
    <property type="molecule type" value="Genomic_DNA"/>
</dbReference>
<dbReference type="PRINTS" id="PR00097">
    <property type="entry name" value="ANTSNTHASEII"/>
</dbReference>
<dbReference type="Proteomes" id="UP000832041">
    <property type="component" value="Chromosome"/>
</dbReference>
<feature type="domain" description="Glutamine amidotransferase" evidence="5">
    <location>
        <begin position="443"/>
        <end position="624"/>
    </location>
</feature>
<evidence type="ECO:0000256" key="4">
    <source>
        <dbReference type="ARBA" id="ARBA00047683"/>
    </source>
</evidence>
<dbReference type="CDD" id="cd01743">
    <property type="entry name" value="GATase1_Anthranilate_Synthase"/>
    <property type="match status" value="1"/>
</dbReference>
<dbReference type="Gene3D" id="3.60.120.10">
    <property type="entry name" value="Anthranilate synthase"/>
    <property type="match status" value="1"/>
</dbReference>
<dbReference type="InterPro" id="IPR006221">
    <property type="entry name" value="TrpG/PapA_dom"/>
</dbReference>
<name>A0ABY4L722_THEAE</name>
<dbReference type="Pfam" id="PF00425">
    <property type="entry name" value="Chorismate_bind"/>
    <property type="match status" value="1"/>
</dbReference>
<comment type="catalytic activity">
    <reaction evidence="4">
        <text>chorismate + L-glutamine = anthranilate + pyruvate + L-glutamate + H(+)</text>
        <dbReference type="Rhea" id="RHEA:21732"/>
        <dbReference type="ChEBI" id="CHEBI:15361"/>
        <dbReference type="ChEBI" id="CHEBI:15378"/>
        <dbReference type="ChEBI" id="CHEBI:16567"/>
        <dbReference type="ChEBI" id="CHEBI:29748"/>
        <dbReference type="ChEBI" id="CHEBI:29985"/>
        <dbReference type="ChEBI" id="CHEBI:58359"/>
        <dbReference type="EC" id="4.1.3.27"/>
    </reaction>
</comment>
<gene>
    <name evidence="7" type="ORF">FOF52_14765</name>
</gene>
<dbReference type="EC" id="4.1.3.27" evidence="1"/>
<dbReference type="InterPro" id="IPR029062">
    <property type="entry name" value="Class_I_gatase-like"/>
</dbReference>
<dbReference type="Pfam" id="PF00117">
    <property type="entry name" value="GATase"/>
    <property type="match status" value="1"/>
</dbReference>
<organism evidence="7 8">
    <name type="scientific">Thermobifida alba</name>
    <name type="common">Thermomonospora alba</name>
    <dbReference type="NCBI Taxonomy" id="53522"/>
    <lineage>
        <taxon>Bacteria</taxon>
        <taxon>Bacillati</taxon>
        <taxon>Actinomycetota</taxon>
        <taxon>Actinomycetes</taxon>
        <taxon>Streptosporangiales</taxon>
        <taxon>Nocardiopsidaceae</taxon>
        <taxon>Thermobifida</taxon>
    </lineage>
</organism>
<dbReference type="PANTHER" id="PTHR11236">
    <property type="entry name" value="AMINOBENZOATE/ANTHRANILATE SYNTHASE"/>
    <property type="match status" value="1"/>
</dbReference>
<evidence type="ECO:0000313" key="8">
    <source>
        <dbReference type="Proteomes" id="UP000832041"/>
    </source>
</evidence>
<keyword evidence="3" id="KW-0456">Lyase</keyword>
<reference evidence="7 8" key="1">
    <citation type="submission" date="2020-04" db="EMBL/GenBank/DDBJ databases">
        <title>Thermobifida alba genome sequencing and assembly.</title>
        <authorList>
            <person name="Luzics S."/>
            <person name="Horvath B."/>
            <person name="Nagy I."/>
            <person name="Toth A."/>
            <person name="Nagy I."/>
            <person name="Kukolya J."/>
        </authorList>
    </citation>
    <scope>NUCLEOTIDE SEQUENCE [LARGE SCALE GENOMIC DNA]</scope>
    <source>
        <strain evidence="7 8">DSM 43795</strain>
    </source>
</reference>